<feature type="region of interest" description="Disordered" evidence="1">
    <location>
        <begin position="260"/>
        <end position="303"/>
    </location>
</feature>
<keyword evidence="3" id="KW-1185">Reference proteome</keyword>
<feature type="region of interest" description="Disordered" evidence="1">
    <location>
        <begin position="207"/>
        <end position="248"/>
    </location>
</feature>
<protein>
    <submittedName>
        <fullName evidence="2">Uncharacterized protein</fullName>
    </submittedName>
</protein>
<sequence>MGLVGQSEFLLAQSNVAARLSELRCERKLPTPAMIKPKLGDKKCTFSQNFPALKAPVSTYLVASGHETEDGSYVSRILAFEDVFMDSQDIIAKPWNLANVRCFGGRWRQIQRASVDSLFDEDAKVTVRRSDHVLNASSLRGIRYQKEDGMDAHLEVVGVGPRDSVNRLGDFAFEPCIYFFWALLCLLAKAVNAKHLHLEAPCVLSLSEPSPMSSREGSCVPTTPVRSSSPREVRLRSSTLSTPETPKRSPLVNIFRKMKHTRCSSSSDEEPPEAATEETLCRQSVFQRVNSPLRGRNNNTADNQAQEMPSTITVEGMEVSAEIFDGQGWATAMGRRRQTTPPNEELATGTIEDKNQLKHPRVFKKSQSALHSVVSASRLPRLPKD</sequence>
<feature type="region of interest" description="Disordered" evidence="1">
    <location>
        <begin position="336"/>
        <end position="385"/>
    </location>
</feature>
<evidence type="ECO:0000256" key="1">
    <source>
        <dbReference type="SAM" id="MobiDB-lite"/>
    </source>
</evidence>
<feature type="compositionally biased region" description="Polar residues" evidence="1">
    <location>
        <begin position="281"/>
        <end position="303"/>
    </location>
</feature>
<proteinExistence type="predicted"/>
<feature type="compositionally biased region" description="Acidic residues" evidence="1">
    <location>
        <begin position="267"/>
        <end position="276"/>
    </location>
</feature>
<accession>A0A9J6EIA1</accession>
<evidence type="ECO:0000313" key="2">
    <source>
        <dbReference type="EMBL" id="KAH8033869.1"/>
    </source>
</evidence>
<gene>
    <name evidence="2" type="ORF">HPB51_016641</name>
</gene>
<reference evidence="2" key="1">
    <citation type="journal article" date="2020" name="Cell">
        <title>Large-Scale Comparative Analyses of Tick Genomes Elucidate Their Genetic Diversity and Vector Capacities.</title>
        <authorList>
            <consortium name="Tick Genome and Microbiome Consortium (TIGMIC)"/>
            <person name="Jia N."/>
            <person name="Wang J."/>
            <person name="Shi W."/>
            <person name="Du L."/>
            <person name="Sun Y."/>
            <person name="Zhan W."/>
            <person name="Jiang J.F."/>
            <person name="Wang Q."/>
            <person name="Zhang B."/>
            <person name="Ji P."/>
            <person name="Bell-Sakyi L."/>
            <person name="Cui X.M."/>
            <person name="Yuan T.T."/>
            <person name="Jiang B.G."/>
            <person name="Yang W.F."/>
            <person name="Lam T.T."/>
            <person name="Chang Q.C."/>
            <person name="Ding S.J."/>
            <person name="Wang X.J."/>
            <person name="Zhu J.G."/>
            <person name="Ruan X.D."/>
            <person name="Zhao L."/>
            <person name="Wei J.T."/>
            <person name="Ye R.Z."/>
            <person name="Que T.C."/>
            <person name="Du C.H."/>
            <person name="Zhou Y.H."/>
            <person name="Cheng J.X."/>
            <person name="Dai P.F."/>
            <person name="Guo W.B."/>
            <person name="Han X.H."/>
            <person name="Huang E.J."/>
            <person name="Li L.F."/>
            <person name="Wei W."/>
            <person name="Gao Y.C."/>
            <person name="Liu J.Z."/>
            <person name="Shao H.Z."/>
            <person name="Wang X."/>
            <person name="Wang C.C."/>
            <person name="Yang T.C."/>
            <person name="Huo Q.B."/>
            <person name="Li W."/>
            <person name="Chen H.Y."/>
            <person name="Chen S.E."/>
            <person name="Zhou L.G."/>
            <person name="Ni X.B."/>
            <person name="Tian J.H."/>
            <person name="Sheng Y."/>
            <person name="Liu T."/>
            <person name="Pan Y.S."/>
            <person name="Xia L.Y."/>
            <person name="Li J."/>
            <person name="Zhao F."/>
            <person name="Cao W.C."/>
        </authorList>
    </citation>
    <scope>NUCLEOTIDE SEQUENCE</scope>
    <source>
        <strain evidence="2">Rmic-2018</strain>
    </source>
</reference>
<dbReference type="Proteomes" id="UP000821866">
    <property type="component" value="Chromosome 2"/>
</dbReference>
<dbReference type="EMBL" id="JABSTU010000004">
    <property type="protein sequence ID" value="KAH8033869.1"/>
    <property type="molecule type" value="Genomic_DNA"/>
</dbReference>
<organism evidence="2 3">
    <name type="scientific">Rhipicephalus microplus</name>
    <name type="common">Cattle tick</name>
    <name type="synonym">Boophilus microplus</name>
    <dbReference type="NCBI Taxonomy" id="6941"/>
    <lineage>
        <taxon>Eukaryota</taxon>
        <taxon>Metazoa</taxon>
        <taxon>Ecdysozoa</taxon>
        <taxon>Arthropoda</taxon>
        <taxon>Chelicerata</taxon>
        <taxon>Arachnida</taxon>
        <taxon>Acari</taxon>
        <taxon>Parasitiformes</taxon>
        <taxon>Ixodida</taxon>
        <taxon>Ixodoidea</taxon>
        <taxon>Ixodidae</taxon>
        <taxon>Rhipicephalinae</taxon>
        <taxon>Rhipicephalus</taxon>
        <taxon>Boophilus</taxon>
    </lineage>
</organism>
<reference evidence="2" key="2">
    <citation type="submission" date="2021-09" db="EMBL/GenBank/DDBJ databases">
        <authorList>
            <person name="Jia N."/>
            <person name="Wang J."/>
            <person name="Shi W."/>
            <person name="Du L."/>
            <person name="Sun Y."/>
            <person name="Zhan W."/>
            <person name="Jiang J."/>
            <person name="Wang Q."/>
            <person name="Zhang B."/>
            <person name="Ji P."/>
            <person name="Sakyi L.B."/>
            <person name="Cui X."/>
            <person name="Yuan T."/>
            <person name="Jiang B."/>
            <person name="Yang W."/>
            <person name="Lam T.T.-Y."/>
            <person name="Chang Q."/>
            <person name="Ding S."/>
            <person name="Wang X."/>
            <person name="Zhu J."/>
            <person name="Ruan X."/>
            <person name="Zhao L."/>
            <person name="Wei J."/>
            <person name="Que T."/>
            <person name="Du C."/>
            <person name="Cheng J."/>
            <person name="Dai P."/>
            <person name="Han X."/>
            <person name="Huang E."/>
            <person name="Gao Y."/>
            <person name="Liu J."/>
            <person name="Shao H."/>
            <person name="Ye R."/>
            <person name="Li L."/>
            <person name="Wei W."/>
            <person name="Wang X."/>
            <person name="Wang C."/>
            <person name="Huo Q."/>
            <person name="Li W."/>
            <person name="Guo W."/>
            <person name="Chen H."/>
            <person name="Chen S."/>
            <person name="Zhou L."/>
            <person name="Zhou L."/>
            <person name="Ni X."/>
            <person name="Tian J."/>
            <person name="Zhou Y."/>
            <person name="Sheng Y."/>
            <person name="Liu T."/>
            <person name="Pan Y."/>
            <person name="Xia L."/>
            <person name="Li J."/>
            <person name="Zhao F."/>
            <person name="Cao W."/>
        </authorList>
    </citation>
    <scope>NUCLEOTIDE SEQUENCE</scope>
    <source>
        <strain evidence="2">Rmic-2018</strain>
        <tissue evidence="2">Larvae</tissue>
    </source>
</reference>
<dbReference type="AlphaFoldDB" id="A0A9J6EIA1"/>
<name>A0A9J6EIA1_RHIMP</name>
<comment type="caution">
    <text evidence="2">The sequence shown here is derived from an EMBL/GenBank/DDBJ whole genome shotgun (WGS) entry which is preliminary data.</text>
</comment>
<evidence type="ECO:0000313" key="3">
    <source>
        <dbReference type="Proteomes" id="UP000821866"/>
    </source>
</evidence>
<feature type="compositionally biased region" description="Polar residues" evidence="1">
    <location>
        <begin position="207"/>
        <end position="228"/>
    </location>
</feature>
<dbReference type="VEuPathDB" id="VectorBase:LOC119170005"/>